<proteinExistence type="predicted"/>
<dbReference type="EMBL" id="RDOJ01000007">
    <property type="protein sequence ID" value="RLZ10488.1"/>
    <property type="molecule type" value="Genomic_DNA"/>
</dbReference>
<dbReference type="Proteomes" id="UP000275348">
    <property type="component" value="Unassembled WGS sequence"/>
</dbReference>
<organism evidence="2 3">
    <name type="scientific">Faecalibacter macacae</name>
    <dbReference type="NCBI Taxonomy" id="1859289"/>
    <lineage>
        <taxon>Bacteria</taxon>
        <taxon>Pseudomonadati</taxon>
        <taxon>Bacteroidota</taxon>
        <taxon>Flavobacteriia</taxon>
        <taxon>Flavobacteriales</taxon>
        <taxon>Weeksellaceae</taxon>
        <taxon>Faecalibacter</taxon>
    </lineage>
</organism>
<sequence length="201" mass="23143">MNYNLLKRKLVNKTLCIVALYISAIFFMSCSDQSEVVKPLGQVRLEYPTAKYEKFNQNAPYTFDYSNFGEVKQGKQPNWFIVYYPKMKANIFLTYFPVSSKQDLIVKIKESEAFVQKQTVKASFISPQMFEFPEKRVFGTLYELGGESAINLQFHATDSVSNFISGSVYFSTEPKADSLAPAVEYIKKDVQHLIETLAWRK</sequence>
<feature type="chain" id="PRO_5018055576" evidence="1">
    <location>
        <begin position="35"/>
        <end position="201"/>
    </location>
</feature>
<accession>A0A3L9MBW6</accession>
<dbReference type="RefSeq" id="WP_121934434.1">
    <property type="nucleotide sequence ID" value="NZ_RDOJ01000007.1"/>
</dbReference>
<evidence type="ECO:0000313" key="3">
    <source>
        <dbReference type="Proteomes" id="UP000275348"/>
    </source>
</evidence>
<dbReference type="NCBIfam" id="TIGR03512">
    <property type="entry name" value="GldD_lipo"/>
    <property type="match status" value="1"/>
</dbReference>
<reference evidence="2 3" key="1">
    <citation type="submission" date="2018-10" db="EMBL/GenBank/DDBJ databases">
        <authorList>
            <person name="Chen X."/>
        </authorList>
    </citation>
    <scope>NUCLEOTIDE SEQUENCE [LARGE SCALE GENOMIC DNA]</scope>
    <source>
        <strain evidence="2 3">YIM 102668</strain>
    </source>
</reference>
<keyword evidence="2" id="KW-0449">Lipoprotein</keyword>
<protein>
    <submittedName>
        <fullName evidence="2">Gliding motility lipoprotein GldD</fullName>
    </submittedName>
</protein>
<dbReference type="InterPro" id="IPR019850">
    <property type="entry name" value="GldD-like"/>
</dbReference>
<keyword evidence="1" id="KW-0732">Signal</keyword>
<evidence type="ECO:0000313" key="2">
    <source>
        <dbReference type="EMBL" id="RLZ10488.1"/>
    </source>
</evidence>
<dbReference type="Pfam" id="PF25593">
    <property type="entry name" value="GldD_lipo"/>
    <property type="match status" value="1"/>
</dbReference>
<evidence type="ECO:0000256" key="1">
    <source>
        <dbReference type="SAM" id="SignalP"/>
    </source>
</evidence>
<dbReference type="PROSITE" id="PS51257">
    <property type="entry name" value="PROKAR_LIPOPROTEIN"/>
    <property type="match status" value="1"/>
</dbReference>
<feature type="signal peptide" evidence="1">
    <location>
        <begin position="1"/>
        <end position="34"/>
    </location>
</feature>
<comment type="caution">
    <text evidence="2">The sequence shown here is derived from an EMBL/GenBank/DDBJ whole genome shotgun (WGS) entry which is preliminary data.</text>
</comment>
<dbReference type="OrthoDB" id="679501at2"/>
<keyword evidence="3" id="KW-1185">Reference proteome</keyword>
<gene>
    <name evidence="2" type="primary">gldD</name>
    <name evidence="2" type="ORF">EAH69_06780</name>
</gene>
<name>A0A3L9MBW6_9FLAO</name>
<dbReference type="AlphaFoldDB" id="A0A3L9MBW6"/>